<evidence type="ECO:0000256" key="2">
    <source>
        <dbReference type="SAM" id="Phobius"/>
    </source>
</evidence>
<feature type="compositionally biased region" description="Basic and acidic residues" evidence="1">
    <location>
        <begin position="29"/>
        <end position="41"/>
    </location>
</feature>
<reference evidence="3" key="2">
    <citation type="submission" date="2020-11" db="EMBL/GenBank/DDBJ databases">
        <authorList>
            <consortium name="DOE Joint Genome Institute"/>
            <person name="Kuo A."/>
            <person name="Miyauchi S."/>
            <person name="Kiss E."/>
            <person name="Drula E."/>
            <person name="Kohler A."/>
            <person name="Sanchez-Garcia M."/>
            <person name="Andreopoulos B."/>
            <person name="Barry K.W."/>
            <person name="Bonito G."/>
            <person name="Buee M."/>
            <person name="Carver A."/>
            <person name="Chen C."/>
            <person name="Cichocki N."/>
            <person name="Clum A."/>
            <person name="Culley D."/>
            <person name="Crous P.W."/>
            <person name="Fauchery L."/>
            <person name="Girlanda M."/>
            <person name="Hayes R."/>
            <person name="Keri Z."/>
            <person name="Labutti K."/>
            <person name="Lipzen A."/>
            <person name="Lombard V."/>
            <person name="Magnuson J."/>
            <person name="Maillard F."/>
            <person name="Morin E."/>
            <person name="Murat C."/>
            <person name="Nolan M."/>
            <person name="Ohm R."/>
            <person name="Pangilinan J."/>
            <person name="Pereira M."/>
            <person name="Perotto S."/>
            <person name="Peter M."/>
            <person name="Riley R."/>
            <person name="Sitrit Y."/>
            <person name="Stielow B."/>
            <person name="Szollosi G."/>
            <person name="Zifcakova L."/>
            <person name="Stursova M."/>
            <person name="Spatafora J.W."/>
            <person name="Tedersoo L."/>
            <person name="Vaario L.-M."/>
            <person name="Yamada A."/>
            <person name="Yan M."/>
            <person name="Wang P."/>
            <person name="Xu J."/>
            <person name="Bruns T."/>
            <person name="Baldrian P."/>
            <person name="Vilgalys R."/>
            <person name="Henrissat B."/>
            <person name="Grigoriev I.V."/>
            <person name="Hibbett D."/>
            <person name="Nagy L.G."/>
            <person name="Martin F.M."/>
        </authorList>
    </citation>
    <scope>NUCLEOTIDE SEQUENCE</scope>
    <source>
        <strain evidence="3">UH-Tt-Lm1</strain>
    </source>
</reference>
<feature type="compositionally biased region" description="Basic and acidic residues" evidence="1">
    <location>
        <begin position="9"/>
        <end position="18"/>
    </location>
</feature>
<feature type="transmembrane region" description="Helical" evidence="2">
    <location>
        <begin position="111"/>
        <end position="130"/>
    </location>
</feature>
<dbReference type="AlphaFoldDB" id="A0A9P6HFD3"/>
<evidence type="ECO:0000313" key="3">
    <source>
        <dbReference type="EMBL" id="KAF9785818.1"/>
    </source>
</evidence>
<name>A0A9P6HFD3_9AGAM</name>
<evidence type="ECO:0000256" key="1">
    <source>
        <dbReference type="SAM" id="MobiDB-lite"/>
    </source>
</evidence>
<organism evidence="3 4">
    <name type="scientific">Thelephora terrestris</name>
    <dbReference type="NCBI Taxonomy" id="56493"/>
    <lineage>
        <taxon>Eukaryota</taxon>
        <taxon>Fungi</taxon>
        <taxon>Dikarya</taxon>
        <taxon>Basidiomycota</taxon>
        <taxon>Agaricomycotina</taxon>
        <taxon>Agaricomycetes</taxon>
        <taxon>Thelephorales</taxon>
        <taxon>Thelephoraceae</taxon>
        <taxon>Thelephora</taxon>
    </lineage>
</organism>
<feature type="region of interest" description="Disordered" evidence="1">
    <location>
        <begin position="220"/>
        <end position="257"/>
    </location>
</feature>
<evidence type="ECO:0000313" key="4">
    <source>
        <dbReference type="Proteomes" id="UP000736335"/>
    </source>
</evidence>
<feature type="transmembrane region" description="Helical" evidence="2">
    <location>
        <begin position="185"/>
        <end position="203"/>
    </location>
</feature>
<proteinExistence type="predicted"/>
<keyword evidence="2" id="KW-0472">Membrane</keyword>
<accession>A0A9P6HFD3</accession>
<feature type="region of interest" description="Disordered" evidence="1">
    <location>
        <begin position="9"/>
        <end position="56"/>
    </location>
</feature>
<dbReference type="Proteomes" id="UP000736335">
    <property type="component" value="Unassembled WGS sequence"/>
</dbReference>
<keyword evidence="2" id="KW-1133">Transmembrane helix</keyword>
<feature type="transmembrane region" description="Helical" evidence="2">
    <location>
        <begin position="151"/>
        <end position="173"/>
    </location>
</feature>
<comment type="caution">
    <text evidence="3">The sequence shown here is derived from an EMBL/GenBank/DDBJ whole genome shotgun (WGS) entry which is preliminary data.</text>
</comment>
<dbReference type="EMBL" id="WIUZ02000006">
    <property type="protein sequence ID" value="KAF9785818.1"/>
    <property type="molecule type" value="Genomic_DNA"/>
</dbReference>
<keyword evidence="4" id="KW-1185">Reference proteome</keyword>
<sequence>MCINCVIRQEKEEDENRRHGSNGSPGDVEMAREVLPEDEGKMQVVEPPPESDPSARDEFHQAYVKKLQDFGNGVESLSRTMDSVSYLALFASGVIILLVDCETEPCSARSYGISAAVVAISLSLFTKQYLRYRSLQQHRRLSTTNKPDSSTALTSLTGGGVPLVALALLSPFLLSQILSKTGLNFQVISVVVSAFLTLGFILARGPALLHTLLTRSSHSRIPSRAPRHLPPTPSRLSKKEAVSFSSAPGGGETQESTASLTVTPVLDPVGVDHQGNLVDARRIAWMLERPSDPGTISAILRFILEVFWTPHHLQDTDSANSPLLRSYELLSEAFDKDYATQPVLLRAMRGQAFAAAKAFIHIFTQGDYTSDDPIIATLRERHIPLGTSPSLKDDADLRSVIGIVDDFLGFSKPLQWSELQLASSHRLWLSHILLSRAWYATKRGAYIPDFITGFVKHSLSSDPRPRLAVVTDCVLVVGLTVGHPLHEADLLIWEKTQELPTILQKVSDKLKVAFGPSSTRAEIEYGFRALGLFSPLCLHPVADGCQVLFNAVMQSVHLTGETKWKAARLALHGAYKWDLYMPLLGDAKDVVTFFEHILEFPFPDEEQDMALESVYRALAYASKREILDQYDMKKRLIVDGTVAAFTHQKSFQLWKAIFFFLDMVEGQWFSSEVEVMNEQKRRELIQKLADNIEHIEPTVDVLCAILGILFGMADSPLWRPHIPIRLWSVLGGFPALPETTPSFVRCRNNPDVIDGLLAYEEKSVVKFWMGILWRDWVDLRPEVQARLVEVTREVVGPGAEDHALISAAIIGTHQQLTQQMERFQPWSIEEEALGCRAQLEKLEQGRLKLEGILVGTSGKGLPRLPQR</sequence>
<dbReference type="OrthoDB" id="10333837at2759"/>
<protein>
    <submittedName>
        <fullName evidence="3">Uncharacterized protein</fullName>
    </submittedName>
</protein>
<reference evidence="3" key="1">
    <citation type="journal article" date="2020" name="Nat. Commun.">
        <title>Large-scale genome sequencing of mycorrhizal fungi provides insights into the early evolution of symbiotic traits.</title>
        <authorList>
            <person name="Miyauchi S."/>
            <person name="Kiss E."/>
            <person name="Kuo A."/>
            <person name="Drula E."/>
            <person name="Kohler A."/>
            <person name="Sanchez-Garcia M."/>
            <person name="Morin E."/>
            <person name="Andreopoulos B."/>
            <person name="Barry K.W."/>
            <person name="Bonito G."/>
            <person name="Buee M."/>
            <person name="Carver A."/>
            <person name="Chen C."/>
            <person name="Cichocki N."/>
            <person name="Clum A."/>
            <person name="Culley D."/>
            <person name="Crous P.W."/>
            <person name="Fauchery L."/>
            <person name="Girlanda M."/>
            <person name="Hayes R.D."/>
            <person name="Keri Z."/>
            <person name="LaButti K."/>
            <person name="Lipzen A."/>
            <person name="Lombard V."/>
            <person name="Magnuson J."/>
            <person name="Maillard F."/>
            <person name="Murat C."/>
            <person name="Nolan M."/>
            <person name="Ohm R.A."/>
            <person name="Pangilinan J."/>
            <person name="Pereira M.F."/>
            <person name="Perotto S."/>
            <person name="Peter M."/>
            <person name="Pfister S."/>
            <person name="Riley R."/>
            <person name="Sitrit Y."/>
            <person name="Stielow J.B."/>
            <person name="Szollosi G."/>
            <person name="Zifcakova L."/>
            <person name="Stursova M."/>
            <person name="Spatafora J.W."/>
            <person name="Tedersoo L."/>
            <person name="Vaario L.M."/>
            <person name="Yamada A."/>
            <person name="Yan M."/>
            <person name="Wang P."/>
            <person name="Xu J."/>
            <person name="Bruns T."/>
            <person name="Baldrian P."/>
            <person name="Vilgalys R."/>
            <person name="Dunand C."/>
            <person name="Henrissat B."/>
            <person name="Grigoriev I.V."/>
            <person name="Hibbett D."/>
            <person name="Nagy L.G."/>
            <person name="Martin F.M."/>
        </authorList>
    </citation>
    <scope>NUCLEOTIDE SEQUENCE</scope>
    <source>
        <strain evidence="3">UH-Tt-Lm1</strain>
    </source>
</reference>
<keyword evidence="2" id="KW-0812">Transmembrane</keyword>
<gene>
    <name evidence="3" type="ORF">BJ322DRAFT_1107708</name>
</gene>